<reference evidence="2 3" key="1">
    <citation type="submission" date="2015-10" db="EMBL/GenBank/DDBJ databases">
        <title>Genome sequencing and analysis of members of genus Stenotrophomonas.</title>
        <authorList>
            <person name="Patil P.P."/>
            <person name="Midha S."/>
            <person name="Patil P.B."/>
        </authorList>
    </citation>
    <scope>NUCLEOTIDE SEQUENCE [LARGE SCALE GENOMIC DNA]</scope>
    <source>
        <strain evidence="2 3">JCM 16536</strain>
    </source>
</reference>
<dbReference type="EMBL" id="LLXU01000136">
    <property type="protein sequence ID" value="KRG37390.1"/>
    <property type="molecule type" value="Genomic_DNA"/>
</dbReference>
<keyword evidence="1" id="KW-0812">Transmembrane</keyword>
<proteinExistence type="predicted"/>
<dbReference type="InterPro" id="IPR023829">
    <property type="entry name" value="PGA_PgaD"/>
</dbReference>
<dbReference type="NCBIfam" id="TIGR03940">
    <property type="entry name" value="PGA_PgaD"/>
    <property type="match status" value="1"/>
</dbReference>
<organism evidence="2 3">
    <name type="scientific">Stenotrophomonas panacihumi</name>
    <dbReference type="NCBI Taxonomy" id="676599"/>
    <lineage>
        <taxon>Bacteria</taxon>
        <taxon>Pseudomonadati</taxon>
        <taxon>Pseudomonadota</taxon>
        <taxon>Gammaproteobacteria</taxon>
        <taxon>Lysobacterales</taxon>
        <taxon>Lysobacteraceae</taxon>
        <taxon>Stenotrophomonas</taxon>
    </lineage>
</organism>
<comment type="caution">
    <text evidence="2">The sequence shown here is derived from an EMBL/GenBank/DDBJ whole genome shotgun (WGS) entry which is preliminary data.</text>
</comment>
<evidence type="ECO:0000256" key="1">
    <source>
        <dbReference type="SAM" id="Phobius"/>
    </source>
</evidence>
<dbReference type="GO" id="GO:0043709">
    <property type="term" value="P:cell adhesion involved in single-species biofilm formation"/>
    <property type="evidence" value="ECO:0007669"/>
    <property type="project" value="InterPro"/>
</dbReference>
<protein>
    <submittedName>
        <fullName evidence="2">Poly-beta-1,6-N-acetyl-D-glucosamine biosynthesis protein PgaD</fullName>
    </submittedName>
</protein>
<dbReference type="AlphaFoldDB" id="A0A0R0A6U8"/>
<feature type="transmembrane region" description="Helical" evidence="1">
    <location>
        <begin position="25"/>
        <end position="52"/>
    </location>
</feature>
<gene>
    <name evidence="2" type="ORF">ARC20_16655</name>
</gene>
<dbReference type="STRING" id="676599.ARC20_16655"/>
<feature type="transmembrane region" description="Helical" evidence="1">
    <location>
        <begin position="72"/>
        <end position="92"/>
    </location>
</feature>
<evidence type="ECO:0000313" key="2">
    <source>
        <dbReference type="EMBL" id="KRG37390.1"/>
    </source>
</evidence>
<dbReference type="Proteomes" id="UP000051802">
    <property type="component" value="Unassembled WGS sequence"/>
</dbReference>
<name>A0A0R0A6U8_9GAMM</name>
<keyword evidence="1" id="KW-1133">Transmembrane helix</keyword>
<keyword evidence="3" id="KW-1185">Reference proteome</keyword>
<evidence type="ECO:0000313" key="3">
    <source>
        <dbReference type="Proteomes" id="UP000051802"/>
    </source>
</evidence>
<dbReference type="RefSeq" id="WP_057649345.1">
    <property type="nucleotide sequence ID" value="NZ_LLXU01000136.1"/>
</dbReference>
<accession>A0A0R0A6U8</accession>
<dbReference type="Pfam" id="PF13994">
    <property type="entry name" value="PgaD"/>
    <property type="match status" value="1"/>
</dbReference>
<keyword evidence="1" id="KW-0472">Membrane</keyword>
<dbReference type="OrthoDB" id="6003102at2"/>
<sequence length="155" mass="17776">MTQPAKPTPPPIIHLPDRLGRSRRLAYGAVTAGAWMAYFYLWAPLLTLVAWFIGLRTAYFRLYLEQNALDPFLLAALPLIALLCAVVLIGWAEYNRARFRNNDERRRRRTVPETEVDQRLGVAEQLGVLLRHSRVAQVSLDPQARPVAVRVVRYR</sequence>